<dbReference type="EMBL" id="PDJC01000001">
    <property type="protein sequence ID" value="PFG18053.1"/>
    <property type="molecule type" value="Genomic_DNA"/>
</dbReference>
<dbReference type="RefSeq" id="WP_169923857.1">
    <property type="nucleotide sequence ID" value="NZ_PDJC01000001.1"/>
</dbReference>
<dbReference type="InterPro" id="IPR024078">
    <property type="entry name" value="LmbE-like_dom_sf"/>
</dbReference>
<dbReference type="PANTHER" id="PTHR12993:SF26">
    <property type="entry name" value="1D-MYO-INOSITOL 2-ACETAMIDO-2-DEOXY-ALPHA-D-GLUCOPYRANOSIDE DEACETYLASE"/>
    <property type="match status" value="1"/>
</dbReference>
<keyword evidence="3" id="KW-1185">Reference proteome</keyword>
<dbReference type="Pfam" id="PF02585">
    <property type="entry name" value="PIG-L"/>
    <property type="match status" value="1"/>
</dbReference>
<evidence type="ECO:0000313" key="3">
    <source>
        <dbReference type="Proteomes" id="UP000226079"/>
    </source>
</evidence>
<gene>
    <name evidence="2" type="ORF">ATK74_2633</name>
</gene>
<dbReference type="InterPro" id="IPR003737">
    <property type="entry name" value="GlcNAc_PI_deacetylase-related"/>
</dbReference>
<organism evidence="2 3">
    <name type="scientific">Propionicimonas paludicola</name>
    <dbReference type="NCBI Taxonomy" id="185243"/>
    <lineage>
        <taxon>Bacteria</taxon>
        <taxon>Bacillati</taxon>
        <taxon>Actinomycetota</taxon>
        <taxon>Actinomycetes</taxon>
        <taxon>Propionibacteriales</taxon>
        <taxon>Nocardioidaceae</taxon>
        <taxon>Propionicimonas</taxon>
    </lineage>
</organism>
<evidence type="ECO:0000313" key="2">
    <source>
        <dbReference type="EMBL" id="PFG18053.1"/>
    </source>
</evidence>
<name>A0A2A9CUC7_9ACTN</name>
<dbReference type="Gene3D" id="3.40.50.10320">
    <property type="entry name" value="LmbE-like"/>
    <property type="match status" value="1"/>
</dbReference>
<sequence>MRIAPGVRVALLHAHPDDETLATGALVAELVGTNPVLVVTATRGERGEIVPGVLPTSTTPAQLTTVRQAELASALAALGVAEHCFLGTAPARTPGRPPREYRDSGMAWVRPGVAGPAADAEPSSLALAGTDEPAADLAALLIQWRADLLLSYAVDGGYGHPDHVACHLIAGRAASLAGIRCGEFGTGPAPAGAVGYDYPQRRGAVRAALDGYRTQLTRDGDQVVHVGGQREPVTTAGWLRELR</sequence>
<dbReference type="SUPFAM" id="SSF102588">
    <property type="entry name" value="LmbE-like"/>
    <property type="match status" value="1"/>
</dbReference>
<accession>A0A2A9CUC7</accession>
<keyword evidence="1" id="KW-0862">Zinc</keyword>
<reference evidence="2 3" key="1">
    <citation type="submission" date="2017-10" db="EMBL/GenBank/DDBJ databases">
        <title>Sequencing the genomes of 1000 actinobacteria strains.</title>
        <authorList>
            <person name="Klenk H.-P."/>
        </authorList>
    </citation>
    <scope>NUCLEOTIDE SEQUENCE [LARGE SCALE GENOMIC DNA]</scope>
    <source>
        <strain evidence="2 3">DSM 15597</strain>
    </source>
</reference>
<evidence type="ECO:0000256" key="1">
    <source>
        <dbReference type="ARBA" id="ARBA00022833"/>
    </source>
</evidence>
<comment type="caution">
    <text evidence="2">The sequence shown here is derived from an EMBL/GenBank/DDBJ whole genome shotgun (WGS) entry which is preliminary data.</text>
</comment>
<proteinExistence type="predicted"/>
<dbReference type="GO" id="GO:0016137">
    <property type="term" value="P:glycoside metabolic process"/>
    <property type="evidence" value="ECO:0007669"/>
    <property type="project" value="UniProtKB-ARBA"/>
</dbReference>
<dbReference type="PANTHER" id="PTHR12993">
    <property type="entry name" value="N-ACETYLGLUCOSAMINYL-PHOSPHATIDYLINOSITOL DE-N-ACETYLASE-RELATED"/>
    <property type="match status" value="1"/>
</dbReference>
<dbReference type="GO" id="GO:0016811">
    <property type="term" value="F:hydrolase activity, acting on carbon-nitrogen (but not peptide) bonds, in linear amides"/>
    <property type="evidence" value="ECO:0007669"/>
    <property type="project" value="TreeGrafter"/>
</dbReference>
<protein>
    <submittedName>
        <fullName evidence="2">N-acetyl-1-D-myo-inositol-2-amino-2-deoxy-alpha-D-glucopyranoside deacetylase</fullName>
    </submittedName>
</protein>
<dbReference type="AlphaFoldDB" id="A0A2A9CUC7"/>
<dbReference type="Proteomes" id="UP000226079">
    <property type="component" value="Unassembled WGS sequence"/>
</dbReference>